<feature type="chain" id="PRO_5044886235" description="RxLR effector protein" evidence="2">
    <location>
        <begin position="19"/>
        <end position="122"/>
    </location>
</feature>
<organism evidence="3 4">
    <name type="scientific">Phytophthora oleae</name>
    <dbReference type="NCBI Taxonomy" id="2107226"/>
    <lineage>
        <taxon>Eukaryota</taxon>
        <taxon>Sar</taxon>
        <taxon>Stramenopiles</taxon>
        <taxon>Oomycota</taxon>
        <taxon>Peronosporomycetes</taxon>
        <taxon>Peronosporales</taxon>
        <taxon>Peronosporaceae</taxon>
        <taxon>Phytophthora</taxon>
    </lineage>
</organism>
<accession>A0ABD3EYP9</accession>
<dbReference type="EMBL" id="JBIMZQ010000048">
    <property type="protein sequence ID" value="KAL3659204.1"/>
    <property type="molecule type" value="Genomic_DNA"/>
</dbReference>
<evidence type="ECO:0000313" key="3">
    <source>
        <dbReference type="EMBL" id="KAL3659204.1"/>
    </source>
</evidence>
<evidence type="ECO:0000256" key="1">
    <source>
        <dbReference type="SAM" id="MobiDB-lite"/>
    </source>
</evidence>
<sequence length="122" mass="13223">MRLFQVVVFMLVLAIATCDGMATGNNDQIAQAKPSSIFEGIRRFLFAEGSKSEERSYNAAVSSAGEGGRAGAGGGVTTTTTTSGGTVTISKYWNNGLLQRFKRWLQKIFHRSSSSSTHRLRQ</sequence>
<dbReference type="AlphaFoldDB" id="A0ABD3EYP9"/>
<keyword evidence="2" id="KW-0732">Signal</keyword>
<comment type="caution">
    <text evidence="3">The sequence shown here is derived from an EMBL/GenBank/DDBJ whole genome shotgun (WGS) entry which is preliminary data.</text>
</comment>
<feature type="compositionally biased region" description="Gly residues" evidence="1">
    <location>
        <begin position="65"/>
        <end position="76"/>
    </location>
</feature>
<evidence type="ECO:0008006" key="5">
    <source>
        <dbReference type="Google" id="ProtNLM"/>
    </source>
</evidence>
<dbReference type="Proteomes" id="UP001632037">
    <property type="component" value="Unassembled WGS sequence"/>
</dbReference>
<gene>
    <name evidence="3" type="ORF">V7S43_015782</name>
</gene>
<keyword evidence="4" id="KW-1185">Reference proteome</keyword>
<evidence type="ECO:0000313" key="4">
    <source>
        <dbReference type="Proteomes" id="UP001632037"/>
    </source>
</evidence>
<evidence type="ECO:0000256" key="2">
    <source>
        <dbReference type="SAM" id="SignalP"/>
    </source>
</evidence>
<protein>
    <recommendedName>
        <fullName evidence="5">RxLR effector protein</fullName>
    </recommendedName>
</protein>
<feature type="region of interest" description="Disordered" evidence="1">
    <location>
        <begin position="49"/>
        <end position="80"/>
    </location>
</feature>
<feature type="signal peptide" evidence="2">
    <location>
        <begin position="1"/>
        <end position="18"/>
    </location>
</feature>
<proteinExistence type="predicted"/>
<reference evidence="3 4" key="1">
    <citation type="submission" date="2024-09" db="EMBL/GenBank/DDBJ databases">
        <title>Genome sequencing and assembly of Phytophthora oleae, isolate VK10A, causative agent of rot of olive drupes.</title>
        <authorList>
            <person name="Conti Taguali S."/>
            <person name="Riolo M."/>
            <person name="La Spada F."/>
            <person name="Cacciola S.O."/>
            <person name="Dionisio G."/>
        </authorList>
    </citation>
    <scope>NUCLEOTIDE SEQUENCE [LARGE SCALE GENOMIC DNA]</scope>
    <source>
        <strain evidence="3 4">VK10A</strain>
    </source>
</reference>
<name>A0ABD3EYP9_9STRA</name>